<feature type="repeat" description="TPR" evidence="1">
    <location>
        <begin position="248"/>
        <end position="281"/>
    </location>
</feature>
<keyword evidence="3" id="KW-0812">Transmembrane</keyword>
<keyword evidence="5" id="KW-0808">Transferase</keyword>
<dbReference type="GO" id="GO:0016020">
    <property type="term" value="C:membrane"/>
    <property type="evidence" value="ECO:0007669"/>
    <property type="project" value="InterPro"/>
</dbReference>
<dbReference type="AlphaFoldDB" id="A0A090QL88"/>
<evidence type="ECO:0000259" key="4">
    <source>
        <dbReference type="Pfam" id="PF06580"/>
    </source>
</evidence>
<dbReference type="Pfam" id="PF13181">
    <property type="entry name" value="TPR_8"/>
    <property type="match status" value="2"/>
</dbReference>
<dbReference type="PROSITE" id="PS50005">
    <property type="entry name" value="TPR"/>
    <property type="match status" value="1"/>
</dbReference>
<dbReference type="PANTHER" id="PTHR34220:SF7">
    <property type="entry name" value="SENSOR HISTIDINE KINASE YPDA"/>
    <property type="match status" value="1"/>
</dbReference>
<keyword evidence="1" id="KW-0802">TPR repeat</keyword>
<accession>A0A090QL88</accession>
<dbReference type="SMART" id="SM00028">
    <property type="entry name" value="TPR"/>
    <property type="match status" value="4"/>
</dbReference>
<gene>
    <name evidence="5" type="ORF">JCM19294_1804</name>
</gene>
<keyword evidence="5" id="KW-0418">Kinase</keyword>
<reference evidence="5" key="1">
    <citation type="journal article" date="2014" name="Genome Announc.">
        <title>Draft Genome Sequences of Marine Flavobacterium Nonlabens Strains NR17, NR24, NR27, NR32, NR33, and Ara13.</title>
        <authorList>
            <person name="Nakanishi M."/>
            <person name="Meirelles P."/>
            <person name="Suzuki R."/>
            <person name="Takatani N."/>
            <person name="Mino S."/>
            <person name="Suda W."/>
            <person name="Oshima K."/>
            <person name="Hattori M."/>
            <person name="Ohkuma M."/>
            <person name="Hosokawa M."/>
            <person name="Miyashita K."/>
            <person name="Thompson F.L."/>
            <person name="Niwa A."/>
            <person name="Sawabe T."/>
            <person name="Sawabe T."/>
        </authorList>
    </citation>
    <scope>NUCLEOTIDE SEQUENCE [LARGE SCALE GENOMIC DNA]</scope>
    <source>
        <strain evidence="5">JCM 19294</strain>
    </source>
</reference>
<dbReference type="eggNOG" id="COG2972">
    <property type="taxonomic scope" value="Bacteria"/>
</dbReference>
<evidence type="ECO:0000256" key="2">
    <source>
        <dbReference type="SAM" id="Coils"/>
    </source>
</evidence>
<keyword evidence="2" id="KW-0175">Coiled coil</keyword>
<dbReference type="InterPro" id="IPR019734">
    <property type="entry name" value="TPR_rpt"/>
</dbReference>
<dbReference type="InterPro" id="IPR011990">
    <property type="entry name" value="TPR-like_helical_dom_sf"/>
</dbReference>
<dbReference type="InterPro" id="IPR050640">
    <property type="entry name" value="Bact_2-comp_sensor_kinase"/>
</dbReference>
<dbReference type="Gene3D" id="3.30.565.10">
    <property type="entry name" value="Histidine kinase-like ATPase, C-terminal domain"/>
    <property type="match status" value="1"/>
</dbReference>
<sequence>MKLRPISYILLFLTSGQLIFSQNPTINEKFIDSTYQVTLNYTEEDSVKVELLNKLSAKYVTEDLEKADSILLLARKISEKIEYQQGLANTYTNFSSLFVRKGEYDKAVDAINQAKIIQAKLNDDEGIIYANQNLARIYIDLNELEKAREILEENNELLSNEPNSNLKASNHFYLANTYSALNKVDKTIENYLAARSIAEHNNFQTGINIANASLGGIEIERRNFNKALEYLLPALKSFQQMGQTVNVAYSYQSLAKAYLGLENTSSAIAYIDKAIEIFKDQELYKNLKDAYDLKTQISLKDKNYTEAMEALQLKYAIQDSILSIEKTKAIKEYQIKYETEKTEREKEAALKTAQLNALERDRNQKLFIGTAIIAGLLILSGIFLYSRFREKKKAELITMELKETQKRLALEMQYRQSELKALKAQMDPHFIFNALNSIQEYIILNQKNLASDYLGKFAGLMRKYLHHSDKGLISIREEIDCLNIYLELEEVRFEESFKYDITVDKAVNQELYHIPTMIVQPYVENALKHGLLHKKEDRKLTITIQQVNNKIECIIVDNGIGREKAAQLKKNRLDKHQSFATQATESRLELLNYGKEQKIGVSTVDLYDEDKNASGTKVTLTIPYFKK</sequence>
<dbReference type="Proteomes" id="UP000029221">
    <property type="component" value="Unassembled WGS sequence"/>
</dbReference>
<evidence type="ECO:0000256" key="3">
    <source>
        <dbReference type="SAM" id="Phobius"/>
    </source>
</evidence>
<comment type="caution">
    <text evidence="5">The sequence shown here is derived from an EMBL/GenBank/DDBJ whole genome shotgun (WGS) entry which is preliminary data.</text>
</comment>
<dbReference type="RefSeq" id="WP_042277509.1">
    <property type="nucleotide sequence ID" value="NZ_BBML01000002.1"/>
</dbReference>
<dbReference type="InterPro" id="IPR036890">
    <property type="entry name" value="HATPase_C_sf"/>
</dbReference>
<organism evidence="5 6">
    <name type="scientific">Nonlabens tegetincola</name>
    <dbReference type="NCBI Taxonomy" id="323273"/>
    <lineage>
        <taxon>Bacteria</taxon>
        <taxon>Pseudomonadati</taxon>
        <taxon>Bacteroidota</taxon>
        <taxon>Flavobacteriia</taxon>
        <taxon>Flavobacteriales</taxon>
        <taxon>Flavobacteriaceae</taxon>
        <taxon>Nonlabens</taxon>
    </lineage>
</organism>
<dbReference type="SUPFAM" id="SSF55874">
    <property type="entry name" value="ATPase domain of HSP90 chaperone/DNA topoisomerase II/histidine kinase"/>
    <property type="match status" value="1"/>
</dbReference>
<keyword evidence="3" id="KW-1133">Transmembrane helix</keyword>
<feature type="coiled-coil region" evidence="2">
    <location>
        <begin position="134"/>
        <end position="161"/>
    </location>
</feature>
<protein>
    <submittedName>
        <fullName evidence="5">Sensor histidine kinase</fullName>
    </submittedName>
</protein>
<keyword evidence="3" id="KW-0472">Membrane</keyword>
<name>A0A090QL88_9FLAO</name>
<dbReference type="Pfam" id="PF06580">
    <property type="entry name" value="His_kinase"/>
    <property type="match status" value="1"/>
</dbReference>
<dbReference type="SUPFAM" id="SSF48452">
    <property type="entry name" value="TPR-like"/>
    <property type="match status" value="2"/>
</dbReference>
<dbReference type="STRING" id="319236.BST91_08715"/>
<dbReference type="Gene3D" id="1.25.40.10">
    <property type="entry name" value="Tetratricopeptide repeat domain"/>
    <property type="match status" value="2"/>
</dbReference>
<dbReference type="EMBL" id="BBML01000002">
    <property type="protein sequence ID" value="GAK96291.1"/>
    <property type="molecule type" value="Genomic_DNA"/>
</dbReference>
<evidence type="ECO:0000313" key="5">
    <source>
        <dbReference type="EMBL" id="GAK96291.1"/>
    </source>
</evidence>
<evidence type="ECO:0000313" key="6">
    <source>
        <dbReference type="Proteomes" id="UP000029221"/>
    </source>
</evidence>
<dbReference type="PANTHER" id="PTHR34220">
    <property type="entry name" value="SENSOR HISTIDINE KINASE YPDA"/>
    <property type="match status" value="1"/>
</dbReference>
<dbReference type="GO" id="GO:0000155">
    <property type="term" value="F:phosphorelay sensor kinase activity"/>
    <property type="evidence" value="ECO:0007669"/>
    <property type="project" value="InterPro"/>
</dbReference>
<feature type="transmembrane region" description="Helical" evidence="3">
    <location>
        <begin position="366"/>
        <end position="385"/>
    </location>
</feature>
<feature type="domain" description="Signal transduction histidine kinase internal region" evidence="4">
    <location>
        <begin position="417"/>
        <end position="497"/>
    </location>
</feature>
<keyword evidence="6" id="KW-1185">Reference proteome</keyword>
<proteinExistence type="predicted"/>
<evidence type="ECO:0000256" key="1">
    <source>
        <dbReference type="PROSITE-ProRule" id="PRU00339"/>
    </source>
</evidence>
<dbReference type="InterPro" id="IPR010559">
    <property type="entry name" value="Sig_transdc_His_kin_internal"/>
</dbReference>